<feature type="domain" description="Aldehyde dehydrogenase" evidence="3">
    <location>
        <begin position="104"/>
        <end position="262"/>
    </location>
</feature>
<sequence>MALNSSWKDSLLTAEVFSRKSQYVLEEINKTMVQLTNPAWLPIQISVSFLVTVVFPTFYFFLRKSRKRAESAVKIEVIAPEEAKPHWKGKRLNPVSIRNPDEPAFIQSYCPATGQYLGKFKSSTTEDIDTAIALAAEAQQKFALTSFKERRKVLRTLNQFICDNQEIIARVACRDSGKTMVDASMGEILVTLEKINWILKNGEKSLKTSTRPGPSNLLMSYKRAEVRYEPLGVVAALVSWNYPFHNLMGPVIASIFTGNALLFWDVDMILILFSWCAAGQKTLII</sequence>
<comment type="similarity">
    <text evidence="1">Belongs to the aldehyde dehydrogenase family.</text>
</comment>
<evidence type="ECO:0000313" key="4">
    <source>
        <dbReference type="EMBL" id="CDK24986.1"/>
    </source>
</evidence>
<dbReference type="GeneID" id="34518389"/>
<dbReference type="Gene3D" id="3.40.605.10">
    <property type="entry name" value="Aldehyde Dehydrogenase, Chain A, domain 1"/>
    <property type="match status" value="1"/>
</dbReference>
<dbReference type="STRING" id="1382522.W6MGM7"/>
<keyword evidence="5" id="KW-1185">Reference proteome</keyword>
<feature type="transmembrane region" description="Helical" evidence="2">
    <location>
        <begin position="39"/>
        <end position="62"/>
    </location>
</feature>
<dbReference type="HOGENOM" id="CLU_976821_0_0_1"/>
<dbReference type="OrthoDB" id="310895at2759"/>
<proteinExistence type="inferred from homology"/>
<keyword evidence="2" id="KW-0472">Membrane</keyword>
<dbReference type="PANTHER" id="PTHR11699">
    <property type="entry name" value="ALDEHYDE DEHYDROGENASE-RELATED"/>
    <property type="match status" value="1"/>
</dbReference>
<evidence type="ECO:0000256" key="1">
    <source>
        <dbReference type="ARBA" id="ARBA00009986"/>
    </source>
</evidence>
<dbReference type="EMBL" id="HG793125">
    <property type="protein sequence ID" value="CDK24986.1"/>
    <property type="molecule type" value="Genomic_DNA"/>
</dbReference>
<dbReference type="Proteomes" id="UP000019384">
    <property type="component" value="Unassembled WGS sequence"/>
</dbReference>
<dbReference type="GO" id="GO:0016491">
    <property type="term" value="F:oxidoreductase activity"/>
    <property type="evidence" value="ECO:0007669"/>
    <property type="project" value="InterPro"/>
</dbReference>
<evidence type="ECO:0000259" key="3">
    <source>
        <dbReference type="Pfam" id="PF00171"/>
    </source>
</evidence>
<dbReference type="Pfam" id="PF00171">
    <property type="entry name" value="Aldedh"/>
    <property type="match status" value="1"/>
</dbReference>
<dbReference type="AlphaFoldDB" id="W6MGM7"/>
<keyword evidence="2" id="KW-0812">Transmembrane</keyword>
<protein>
    <recommendedName>
        <fullName evidence="3">Aldehyde dehydrogenase domain-containing protein</fullName>
    </recommendedName>
</protein>
<evidence type="ECO:0000256" key="2">
    <source>
        <dbReference type="SAM" id="Phobius"/>
    </source>
</evidence>
<accession>W6MGM7</accession>
<reference evidence="4" key="1">
    <citation type="submission" date="2013-12" db="EMBL/GenBank/DDBJ databases">
        <authorList>
            <person name="Genoscope - CEA"/>
        </authorList>
    </citation>
    <scope>NUCLEOTIDE SEQUENCE</scope>
    <source>
        <strain evidence="4">CBS 1993</strain>
    </source>
</reference>
<gene>
    <name evidence="4" type="ORF">KUCA_T00000953001</name>
</gene>
<name>W6MGM7_9ASCO</name>
<evidence type="ECO:0000313" key="5">
    <source>
        <dbReference type="Proteomes" id="UP000019384"/>
    </source>
</evidence>
<dbReference type="InterPro" id="IPR016161">
    <property type="entry name" value="Ald_DH/histidinol_DH"/>
</dbReference>
<dbReference type="InterPro" id="IPR015590">
    <property type="entry name" value="Aldehyde_DH_dom"/>
</dbReference>
<dbReference type="RefSeq" id="XP_022457001.1">
    <property type="nucleotide sequence ID" value="XM_022605543.1"/>
</dbReference>
<dbReference type="SUPFAM" id="SSF53720">
    <property type="entry name" value="ALDH-like"/>
    <property type="match status" value="1"/>
</dbReference>
<reference evidence="4" key="2">
    <citation type="submission" date="2014-02" db="EMBL/GenBank/DDBJ databases">
        <title>Complete DNA sequence of /Kuraishia capsulata/ illustrates novel genomic features among budding yeasts (/Saccharomycotina/).</title>
        <authorList>
            <person name="Morales L."/>
            <person name="Noel B."/>
            <person name="Porcel B."/>
            <person name="Marcet-Houben M."/>
            <person name="Hullo M-F."/>
            <person name="Sacerdot C."/>
            <person name="Tekaia F."/>
            <person name="Leh-Louis V."/>
            <person name="Despons L."/>
            <person name="Khanna V."/>
            <person name="Aury J-M."/>
            <person name="Barbe V."/>
            <person name="Couloux A."/>
            <person name="Labadie K."/>
            <person name="Pelletier E."/>
            <person name="Souciet J-L."/>
            <person name="Boekhout T."/>
            <person name="Gabaldon T."/>
            <person name="Wincker P."/>
            <person name="Dujon B."/>
        </authorList>
    </citation>
    <scope>NUCLEOTIDE SEQUENCE</scope>
    <source>
        <strain evidence="4">CBS 1993</strain>
    </source>
</reference>
<keyword evidence="2" id="KW-1133">Transmembrane helix</keyword>
<organism evidence="4 5">
    <name type="scientific">Kuraishia capsulata CBS 1993</name>
    <dbReference type="NCBI Taxonomy" id="1382522"/>
    <lineage>
        <taxon>Eukaryota</taxon>
        <taxon>Fungi</taxon>
        <taxon>Dikarya</taxon>
        <taxon>Ascomycota</taxon>
        <taxon>Saccharomycotina</taxon>
        <taxon>Pichiomycetes</taxon>
        <taxon>Pichiales</taxon>
        <taxon>Pichiaceae</taxon>
        <taxon>Kuraishia</taxon>
    </lineage>
</organism>
<dbReference type="InterPro" id="IPR016162">
    <property type="entry name" value="Ald_DH_N"/>
</dbReference>